<organism evidence="1 2">
    <name type="scientific">candidate division MSBL1 archaeon SCGC-AAA259A05</name>
    <dbReference type="NCBI Taxonomy" id="1698259"/>
    <lineage>
        <taxon>Archaea</taxon>
        <taxon>Methanobacteriati</taxon>
        <taxon>Methanobacteriota</taxon>
        <taxon>candidate division MSBL1</taxon>
    </lineage>
</organism>
<evidence type="ECO:0000313" key="1">
    <source>
        <dbReference type="EMBL" id="KXA89347.1"/>
    </source>
</evidence>
<name>A0A133U583_9EURY</name>
<dbReference type="Proteomes" id="UP000070163">
    <property type="component" value="Unassembled WGS sequence"/>
</dbReference>
<dbReference type="EMBL" id="LHXJ01000083">
    <property type="protein sequence ID" value="KXA89347.1"/>
    <property type="molecule type" value="Genomic_DNA"/>
</dbReference>
<keyword evidence="2" id="KW-1185">Reference proteome</keyword>
<comment type="caution">
    <text evidence="1">The sequence shown here is derived from an EMBL/GenBank/DDBJ whole genome shotgun (WGS) entry which is preliminary data.</text>
</comment>
<proteinExistence type="predicted"/>
<reference evidence="1 2" key="1">
    <citation type="journal article" date="2016" name="Sci. Rep.">
        <title>Metabolic traits of an uncultured archaeal lineage -MSBL1- from brine pools of the Red Sea.</title>
        <authorList>
            <person name="Mwirichia R."/>
            <person name="Alam I."/>
            <person name="Rashid M."/>
            <person name="Vinu M."/>
            <person name="Ba-Alawi W."/>
            <person name="Anthony Kamau A."/>
            <person name="Kamanda Ngugi D."/>
            <person name="Goker M."/>
            <person name="Klenk H.P."/>
            <person name="Bajic V."/>
            <person name="Stingl U."/>
        </authorList>
    </citation>
    <scope>NUCLEOTIDE SEQUENCE [LARGE SCALE GENOMIC DNA]</scope>
    <source>
        <strain evidence="1">SCGC-AAA259A05</strain>
    </source>
</reference>
<accession>A0A133U583</accession>
<sequence>MDKLILTFSDPEGTKSRYGNLIYKNGIFATLSKNLTRDSIFKSLKNRRTFATTGEREILLLRANGNTRA</sequence>
<protein>
    <submittedName>
        <fullName evidence="1">Uncharacterized protein</fullName>
    </submittedName>
</protein>
<dbReference type="AlphaFoldDB" id="A0A133U583"/>
<gene>
    <name evidence="1" type="ORF">AKJ57_05420</name>
</gene>
<evidence type="ECO:0000313" key="2">
    <source>
        <dbReference type="Proteomes" id="UP000070163"/>
    </source>
</evidence>